<evidence type="ECO:0000313" key="1">
    <source>
        <dbReference type="EMBL" id="KAJ9079534.1"/>
    </source>
</evidence>
<evidence type="ECO:0000313" key="2">
    <source>
        <dbReference type="Proteomes" id="UP001165960"/>
    </source>
</evidence>
<gene>
    <name evidence="1" type="ORF">DSO57_1034490</name>
</gene>
<comment type="caution">
    <text evidence="1">The sequence shown here is derived from an EMBL/GenBank/DDBJ whole genome shotgun (WGS) entry which is preliminary data.</text>
</comment>
<keyword evidence="2" id="KW-1185">Reference proteome</keyword>
<proteinExistence type="predicted"/>
<sequence length="130" mass="13199">MDLGDIEKDQEYPQAGIKPAPSRQTGLAGGGDSPAPGFALKSKNPGVGTIPALVAAAGPVWGPKSYAQALVGLAGPGQANFSFPVNPVQAHPPLSNLGSPIGDPFFIKFFGLKKASQASPKMVIKLGNPP</sequence>
<accession>A0ACC2TXY9</accession>
<protein>
    <submittedName>
        <fullName evidence="1">Uncharacterized protein</fullName>
    </submittedName>
</protein>
<reference evidence="1" key="1">
    <citation type="submission" date="2022-04" db="EMBL/GenBank/DDBJ databases">
        <title>Genome of the entomopathogenic fungus Entomophthora muscae.</title>
        <authorList>
            <person name="Elya C."/>
            <person name="Lovett B.R."/>
            <person name="Lee E."/>
            <person name="Macias A.M."/>
            <person name="Hajek A.E."/>
            <person name="De Bivort B.L."/>
            <person name="Kasson M.T."/>
            <person name="De Fine Licht H.H."/>
            <person name="Stajich J.E."/>
        </authorList>
    </citation>
    <scope>NUCLEOTIDE SEQUENCE</scope>
    <source>
        <strain evidence="1">Berkeley</strain>
    </source>
</reference>
<organism evidence="1 2">
    <name type="scientific">Entomophthora muscae</name>
    <dbReference type="NCBI Taxonomy" id="34485"/>
    <lineage>
        <taxon>Eukaryota</taxon>
        <taxon>Fungi</taxon>
        <taxon>Fungi incertae sedis</taxon>
        <taxon>Zoopagomycota</taxon>
        <taxon>Entomophthoromycotina</taxon>
        <taxon>Entomophthoromycetes</taxon>
        <taxon>Entomophthorales</taxon>
        <taxon>Entomophthoraceae</taxon>
        <taxon>Entomophthora</taxon>
    </lineage>
</organism>
<dbReference type="Proteomes" id="UP001165960">
    <property type="component" value="Unassembled WGS sequence"/>
</dbReference>
<name>A0ACC2TXY9_9FUNG</name>
<dbReference type="EMBL" id="QTSX02001708">
    <property type="protein sequence ID" value="KAJ9079534.1"/>
    <property type="molecule type" value="Genomic_DNA"/>
</dbReference>